<evidence type="ECO:0000313" key="2">
    <source>
        <dbReference type="Proteomes" id="UP001565243"/>
    </source>
</evidence>
<reference evidence="1 2" key="1">
    <citation type="submission" date="2024-07" db="EMBL/GenBank/DDBJ databases">
        <authorList>
            <person name="Hebao G."/>
        </authorList>
    </citation>
    <scope>NUCLEOTIDE SEQUENCE [LARGE SCALE GENOMIC DNA]</scope>
    <source>
        <strain evidence="1 2">ACCC 02193</strain>
    </source>
</reference>
<dbReference type="Proteomes" id="UP001565243">
    <property type="component" value="Unassembled WGS sequence"/>
</dbReference>
<name>A0ABV4E5X5_9GAMM</name>
<comment type="caution">
    <text evidence="1">The sequence shown here is derived from an EMBL/GenBank/DDBJ whole genome shotgun (WGS) entry which is preliminary data.</text>
</comment>
<gene>
    <name evidence="1" type="ORF">AB6T85_07350</name>
</gene>
<keyword evidence="2" id="KW-1185">Reference proteome</keyword>
<protein>
    <submittedName>
        <fullName evidence="1">Uncharacterized protein</fullName>
    </submittedName>
</protein>
<sequence length="95" mass="9201">MRELNSQEVDVVSGAGFFADLGKSIGAAIGGVVDLGTSAGGLTTDATSAAGTLGSGIGSILELDFISAITNIGSGIVGIVNFGISAISQIKNKSA</sequence>
<dbReference type="EMBL" id="JBGFFX010000003">
    <property type="protein sequence ID" value="MEY8770240.1"/>
    <property type="molecule type" value="Genomic_DNA"/>
</dbReference>
<dbReference type="RefSeq" id="WP_301252936.1">
    <property type="nucleotide sequence ID" value="NZ_JBGFFX010000003.1"/>
</dbReference>
<evidence type="ECO:0000313" key="1">
    <source>
        <dbReference type="EMBL" id="MEY8770240.1"/>
    </source>
</evidence>
<organism evidence="1 2">
    <name type="scientific">Erwinia aeris</name>
    <dbReference type="NCBI Taxonomy" id="3239803"/>
    <lineage>
        <taxon>Bacteria</taxon>
        <taxon>Pseudomonadati</taxon>
        <taxon>Pseudomonadota</taxon>
        <taxon>Gammaproteobacteria</taxon>
        <taxon>Enterobacterales</taxon>
        <taxon>Erwiniaceae</taxon>
        <taxon>Erwinia</taxon>
    </lineage>
</organism>
<proteinExistence type="predicted"/>
<accession>A0ABV4E5X5</accession>